<dbReference type="InterPro" id="IPR029061">
    <property type="entry name" value="THDP-binding"/>
</dbReference>
<evidence type="ECO:0000259" key="10">
    <source>
        <dbReference type="PROSITE" id="PS51379"/>
    </source>
</evidence>
<evidence type="ECO:0000313" key="12">
    <source>
        <dbReference type="Proteomes" id="UP001519342"/>
    </source>
</evidence>
<dbReference type="SUPFAM" id="SSF52518">
    <property type="entry name" value="Thiamin diphosphate-binding fold (THDP-binding)"/>
    <property type="match status" value="2"/>
</dbReference>
<evidence type="ECO:0000256" key="8">
    <source>
        <dbReference type="ARBA" id="ARBA00023014"/>
    </source>
</evidence>
<dbReference type="SUPFAM" id="SSF53323">
    <property type="entry name" value="Pyruvate-ferredoxin oxidoreductase, PFOR, domain III"/>
    <property type="match status" value="1"/>
</dbReference>
<dbReference type="Gene3D" id="4.10.780.10">
    <property type="entry name" value="Pyruvate-flavodoxin oxidoreductase, EKR domain"/>
    <property type="match status" value="1"/>
</dbReference>
<dbReference type="InterPro" id="IPR019752">
    <property type="entry name" value="Pyrv/ketoisovalerate_OxRed_cat"/>
</dbReference>
<dbReference type="InterPro" id="IPR050722">
    <property type="entry name" value="Pyruvate:ferred/Flavod_OxRd"/>
</dbReference>
<dbReference type="EC" id="1.2.7.1" evidence="11"/>
<evidence type="ECO:0000313" key="11">
    <source>
        <dbReference type="EMBL" id="MBP1926438.1"/>
    </source>
</evidence>
<dbReference type="EMBL" id="JAGGKS010000006">
    <property type="protein sequence ID" value="MBP1926438.1"/>
    <property type="molecule type" value="Genomic_DNA"/>
</dbReference>
<dbReference type="InterPro" id="IPR011766">
    <property type="entry name" value="TPP_enzyme_TPP-bd"/>
</dbReference>
<comment type="similarity">
    <text evidence="1 9">Belongs to the pyruvate:ferredoxin/flavodoxin oxidoreductase family.</text>
</comment>
<dbReference type="Gene3D" id="3.40.50.970">
    <property type="match status" value="2"/>
</dbReference>
<dbReference type="InterPro" id="IPR037112">
    <property type="entry name" value="Pyrv-flavodox_OxR_EKR_sf"/>
</dbReference>
<evidence type="ECO:0000256" key="4">
    <source>
        <dbReference type="ARBA" id="ARBA00022723"/>
    </source>
</evidence>
<evidence type="ECO:0000256" key="7">
    <source>
        <dbReference type="ARBA" id="ARBA00023004"/>
    </source>
</evidence>
<dbReference type="Pfam" id="PF01855">
    <property type="entry name" value="POR_N"/>
    <property type="match status" value="1"/>
</dbReference>
<keyword evidence="11" id="KW-0670">Pyruvate</keyword>
<keyword evidence="6 9" id="KW-0560">Oxidoreductase</keyword>
<dbReference type="InterPro" id="IPR017896">
    <property type="entry name" value="4Fe4S_Fe-S-bd"/>
</dbReference>
<dbReference type="GO" id="GO:0019164">
    <property type="term" value="F:pyruvate synthase activity"/>
    <property type="evidence" value="ECO:0007669"/>
    <property type="project" value="UniProtKB-EC"/>
</dbReference>
<evidence type="ECO:0000256" key="6">
    <source>
        <dbReference type="ARBA" id="ARBA00023002"/>
    </source>
</evidence>
<dbReference type="Pfam" id="PF10371">
    <property type="entry name" value="EKR"/>
    <property type="match status" value="1"/>
</dbReference>
<dbReference type="Pfam" id="PF17147">
    <property type="entry name" value="PFOR_II"/>
    <property type="match status" value="1"/>
</dbReference>
<reference evidence="11 12" key="1">
    <citation type="submission" date="2021-03" db="EMBL/GenBank/DDBJ databases">
        <title>Genomic Encyclopedia of Type Strains, Phase IV (KMG-IV): sequencing the most valuable type-strain genomes for metagenomic binning, comparative biology and taxonomic classification.</title>
        <authorList>
            <person name="Goeker M."/>
        </authorList>
    </citation>
    <scope>NUCLEOTIDE SEQUENCE [LARGE SCALE GENOMIC DNA]</scope>
    <source>
        <strain evidence="11 12">DSM 24004</strain>
    </source>
</reference>
<feature type="domain" description="4Fe-4S ferredoxin-type" evidence="10">
    <location>
        <begin position="736"/>
        <end position="767"/>
    </location>
</feature>
<keyword evidence="3" id="KW-0004">4Fe-4S</keyword>
<keyword evidence="8" id="KW-0411">Iron-sulfur</keyword>
<dbReference type="SUPFAM" id="SSF54862">
    <property type="entry name" value="4Fe-4S ferredoxins"/>
    <property type="match status" value="1"/>
</dbReference>
<keyword evidence="2 9" id="KW-0813">Transport</keyword>
<dbReference type="EC" id="1.2.7.-" evidence="11"/>
<dbReference type="PROSITE" id="PS51379">
    <property type="entry name" value="4FE4S_FER_2"/>
    <property type="match status" value="2"/>
</dbReference>
<dbReference type="PIRSF" id="PIRSF000159">
    <property type="entry name" value="NifJ"/>
    <property type="match status" value="1"/>
</dbReference>
<dbReference type="InterPro" id="IPR033412">
    <property type="entry name" value="PFOR_II"/>
</dbReference>
<sequence length="1173" mass="129433">MSNRKTQTMDGNTAAAYSSYAFTDMAVIYPITPSSPMAESIDEWAAAGRKNIYGNKVVVKEMQSEGGAAGALHGALQGGALASTYTASQGLLLMIPNMYKVAGELLPAVFHVSARSLASNALSIFGDHQDVMSTRQTGFTLLASSSVQECMDLGAVAHLAAIKSRIPVLHFFDGFRTSHEIQKIEMLEYGELAKLVDMEAVNKFRDNSLNSDHPVLRGTTQNPDIFFQTREAVNKFYKPIPDVVQNYMDEINKLTGRDYKLFNYYGSPKAENIIIAMGSGCDTIRETIEYFNAQGENYGMLEVHLYRPFSTKHMLESIPETVEKIVVLDRTKEPGAPGEPLFLDVKNAFYGKENAPLIVGGIYGLGSKEFTPANVMEVFDNLEKEEPLDGFTVGIVDDVTNKSLPAYEKKVNPSPKGTIACKFWGLGSDGTVSANKSAIKIIGDHTDKYAQAYFAYDSKKSGGLTVSHLRFGDEPIHSPYCINAANYVACHNQSYVYQYDLVSDIKDGGTFLLNTVWNMEELEKELPASIKRKIAEKNVDFYTINAIDIAKKLGLGNRINMIMQSAFFKLSGVMPLEDAVEYLKDAVIKSYGNKGQDVVDMNMSAIEAGINSLVKIDVPDSWKVAVDELKITEGIPEFVKNIMIPMNTQKGDSLPVSAFNGVEDGTYPTGVSQYEKRGIAIDVPYWDVNKCIQCNQCSFVCPHSVLRPMLLTEEQVAAAPEKMEVKDAIGFKGKKFFMGFSALDCTGCGNCVDVCPAKEKALVMKPLSDKKEGLSNQWNYVKDLELDIVEEKQKSTVKGSQFKQPLFEFSGACAGCGETPYAKLVTQLFGDRMVISNSAGCTTVWGGSAPSIPFKKDKKGHGPAWGFSLFEDNAEYGYGMHLGAQTVRNAILDRVKEQLEKGVEKELEEAMQEWVDGFSVSEGTRDRADKLTSVLEQYKNKTELNEIYKRRDSFVKQSNWIFGGDGWAYDIGYGGLDHVLASGENINILVFDTEVYSNTGGQSSKSTPTAAIAKFAASGKRTKKKDLGMMAMSYGYVYVAQVAMGSNQGQTLKAILEAEAYPGPSLIIAYAPCVNHGIKGGMGKSQRQAKRAVESGYWSLYRFNPTLKDQGKNPFILDSKDPTASFEEFLLSEVRYSSLLKQYPDTAKELFEKAENDANERLESYRRLSKQEY</sequence>
<feature type="domain" description="4Fe-4S ferredoxin-type" evidence="10">
    <location>
        <begin position="682"/>
        <end position="711"/>
    </location>
</feature>
<dbReference type="PROSITE" id="PS00198">
    <property type="entry name" value="4FE4S_FER_1"/>
    <property type="match status" value="1"/>
</dbReference>
<name>A0ABS4GFG2_9FIRM</name>
<dbReference type="InterPro" id="IPR011895">
    <property type="entry name" value="Pyrv_flavodox_OxRed"/>
</dbReference>
<dbReference type="PANTHER" id="PTHR32154">
    <property type="entry name" value="PYRUVATE-FLAVODOXIN OXIDOREDUCTASE-RELATED"/>
    <property type="match status" value="1"/>
</dbReference>
<organism evidence="11 12">
    <name type="scientific">Sedimentibacter acidaminivorans</name>
    <dbReference type="NCBI Taxonomy" id="913099"/>
    <lineage>
        <taxon>Bacteria</taxon>
        <taxon>Bacillati</taxon>
        <taxon>Bacillota</taxon>
        <taxon>Tissierellia</taxon>
        <taxon>Sedimentibacter</taxon>
    </lineage>
</organism>
<dbReference type="Proteomes" id="UP001519342">
    <property type="component" value="Unassembled WGS sequence"/>
</dbReference>
<dbReference type="InterPro" id="IPR017900">
    <property type="entry name" value="4Fe4S_Fe_S_CS"/>
</dbReference>
<keyword evidence="12" id="KW-1185">Reference proteome</keyword>
<keyword evidence="4" id="KW-0479">Metal-binding</keyword>
<evidence type="ECO:0000256" key="5">
    <source>
        <dbReference type="ARBA" id="ARBA00022982"/>
    </source>
</evidence>
<accession>A0ABS4GFG2</accession>
<keyword evidence="5 9" id="KW-0249">Electron transport</keyword>
<proteinExistence type="inferred from homology"/>
<evidence type="ECO:0000256" key="2">
    <source>
        <dbReference type="ARBA" id="ARBA00022448"/>
    </source>
</evidence>
<dbReference type="InterPro" id="IPR002880">
    <property type="entry name" value="Pyrv_Fd/Flavodoxin_OxRdtase_N"/>
</dbReference>
<dbReference type="Gene3D" id="3.40.920.10">
    <property type="entry name" value="Pyruvate-ferredoxin oxidoreductase, PFOR, domain III"/>
    <property type="match status" value="1"/>
</dbReference>
<dbReference type="CDD" id="cd03377">
    <property type="entry name" value="TPP_PFOR_PNO"/>
    <property type="match status" value="1"/>
</dbReference>
<dbReference type="Gene3D" id="3.40.50.920">
    <property type="match status" value="1"/>
</dbReference>
<dbReference type="Pfam" id="PF02775">
    <property type="entry name" value="TPP_enzyme_C"/>
    <property type="match status" value="1"/>
</dbReference>
<keyword evidence="7" id="KW-0408">Iron</keyword>
<evidence type="ECO:0000256" key="3">
    <source>
        <dbReference type="ARBA" id="ARBA00022485"/>
    </source>
</evidence>
<dbReference type="InterPro" id="IPR002869">
    <property type="entry name" value="Pyrv_flavodox_OxRed_cen"/>
</dbReference>
<protein>
    <submittedName>
        <fullName evidence="11">Pyruvate-ferredoxin/flavodoxin oxidoreductase</fullName>
        <ecNumber evidence="11">1.2.7.-</ecNumber>
        <ecNumber evidence="11">1.2.7.1</ecNumber>
    </submittedName>
</protein>
<dbReference type="PANTHER" id="PTHR32154:SF0">
    <property type="entry name" value="PYRUVATE-FLAVODOXIN OXIDOREDUCTASE-RELATED"/>
    <property type="match status" value="1"/>
</dbReference>
<dbReference type="NCBIfam" id="TIGR02176">
    <property type="entry name" value="pyruv_ox_red"/>
    <property type="match status" value="1"/>
</dbReference>
<dbReference type="SMART" id="SM00890">
    <property type="entry name" value="EKR"/>
    <property type="match status" value="1"/>
</dbReference>
<dbReference type="Pfam" id="PF01558">
    <property type="entry name" value="POR"/>
    <property type="match status" value="1"/>
</dbReference>
<dbReference type="InterPro" id="IPR009014">
    <property type="entry name" value="Transketo_C/PFOR_II"/>
</dbReference>
<dbReference type="SUPFAM" id="SSF52922">
    <property type="entry name" value="TK C-terminal domain-like"/>
    <property type="match status" value="1"/>
</dbReference>
<comment type="caution">
    <text evidence="11">The sequence shown here is derived from an EMBL/GenBank/DDBJ whole genome shotgun (WGS) entry which is preliminary data.</text>
</comment>
<dbReference type="Pfam" id="PF12838">
    <property type="entry name" value="Fer4_7"/>
    <property type="match status" value="1"/>
</dbReference>
<dbReference type="CDD" id="cd07034">
    <property type="entry name" value="TPP_PYR_PFOR_IOR-alpha_like"/>
    <property type="match status" value="1"/>
</dbReference>
<dbReference type="RefSeq" id="WP_209512169.1">
    <property type="nucleotide sequence ID" value="NZ_JAGGKS010000006.1"/>
</dbReference>
<dbReference type="InterPro" id="IPR019456">
    <property type="entry name" value="Pyrv-flavodox_OxRtase_EKR"/>
</dbReference>
<dbReference type="Gene3D" id="3.30.70.20">
    <property type="match status" value="1"/>
</dbReference>
<evidence type="ECO:0000256" key="9">
    <source>
        <dbReference type="PIRNR" id="PIRNR000159"/>
    </source>
</evidence>
<evidence type="ECO:0000256" key="1">
    <source>
        <dbReference type="ARBA" id="ARBA00009032"/>
    </source>
</evidence>
<gene>
    <name evidence="11" type="ORF">J2Z76_002303</name>
</gene>